<accession>A0A0G4GZL6</accession>
<gene>
    <name evidence="2" type="ORF">Vbra_19133</name>
</gene>
<dbReference type="PhylomeDB" id="A0A0G4GZL6"/>
<proteinExistence type="predicted"/>
<reference evidence="2 3" key="1">
    <citation type="submission" date="2014-11" db="EMBL/GenBank/DDBJ databases">
        <authorList>
            <person name="Zhu J."/>
            <person name="Qi W."/>
            <person name="Song R."/>
        </authorList>
    </citation>
    <scope>NUCLEOTIDE SEQUENCE [LARGE SCALE GENOMIC DNA]</scope>
</reference>
<name>A0A0G4GZL6_VITBC</name>
<keyword evidence="3" id="KW-1185">Reference proteome</keyword>
<dbReference type="InParanoid" id="A0A0G4GZL6"/>
<protein>
    <submittedName>
        <fullName evidence="2">Uncharacterized protein</fullName>
    </submittedName>
</protein>
<dbReference type="EMBL" id="CDMY01000894">
    <property type="protein sequence ID" value="CEM36475.1"/>
    <property type="molecule type" value="Genomic_DNA"/>
</dbReference>
<feature type="compositionally biased region" description="Pro residues" evidence="1">
    <location>
        <begin position="1"/>
        <end position="11"/>
    </location>
</feature>
<dbReference type="AlphaFoldDB" id="A0A0G4GZL6"/>
<organism evidence="2 3">
    <name type="scientific">Vitrella brassicaformis (strain CCMP3155)</name>
    <dbReference type="NCBI Taxonomy" id="1169540"/>
    <lineage>
        <taxon>Eukaryota</taxon>
        <taxon>Sar</taxon>
        <taxon>Alveolata</taxon>
        <taxon>Colpodellida</taxon>
        <taxon>Vitrellaceae</taxon>
        <taxon>Vitrella</taxon>
    </lineage>
</organism>
<evidence type="ECO:0000313" key="2">
    <source>
        <dbReference type="EMBL" id="CEM36475.1"/>
    </source>
</evidence>
<sequence>MASSAHPPPANPNGHTAPTTVPPLRSIAISKAAEMAMSIDANRRAALRSHISNSHPDDVETMLYKVRRRVDEHISRLGLADVLAFDIGGDVEAGLKVVYVLERESGEEWRAMGRFLRLAFIYRVTTNTTRPLRLSADALPTATAFHQLPLTMAIYRLFGHQLTYGGTTLALQQSDDGRYQIGDESFRVVPLGELPGGLRYAEDYQRTDPVIR</sequence>
<dbReference type="Proteomes" id="UP000041254">
    <property type="component" value="Unassembled WGS sequence"/>
</dbReference>
<evidence type="ECO:0000313" key="3">
    <source>
        <dbReference type="Proteomes" id="UP000041254"/>
    </source>
</evidence>
<feature type="region of interest" description="Disordered" evidence="1">
    <location>
        <begin position="1"/>
        <end position="22"/>
    </location>
</feature>
<evidence type="ECO:0000256" key="1">
    <source>
        <dbReference type="SAM" id="MobiDB-lite"/>
    </source>
</evidence>
<dbReference type="VEuPathDB" id="CryptoDB:Vbra_19133"/>